<dbReference type="EMBL" id="CYKH01002219">
    <property type="protein sequence ID" value="CUG94055.1"/>
    <property type="molecule type" value="Genomic_DNA"/>
</dbReference>
<feature type="coiled-coil region" evidence="1">
    <location>
        <begin position="861"/>
        <end position="923"/>
    </location>
</feature>
<feature type="compositionally biased region" description="Low complexity" evidence="2">
    <location>
        <begin position="412"/>
        <end position="425"/>
    </location>
</feature>
<feature type="compositionally biased region" description="Low complexity" evidence="2">
    <location>
        <begin position="31"/>
        <end position="48"/>
    </location>
</feature>
<dbReference type="PROSITE" id="PS50003">
    <property type="entry name" value="PH_DOMAIN"/>
    <property type="match status" value="1"/>
</dbReference>
<dbReference type="AlphaFoldDB" id="A0A0S4JTB6"/>
<evidence type="ECO:0000256" key="1">
    <source>
        <dbReference type="SAM" id="Coils"/>
    </source>
</evidence>
<feature type="compositionally biased region" description="Basic and acidic residues" evidence="2">
    <location>
        <begin position="1163"/>
        <end position="1176"/>
    </location>
</feature>
<feature type="compositionally biased region" description="Polar residues" evidence="2">
    <location>
        <begin position="203"/>
        <end position="214"/>
    </location>
</feature>
<feature type="compositionally biased region" description="Low complexity" evidence="2">
    <location>
        <begin position="334"/>
        <end position="353"/>
    </location>
</feature>
<sequence length="1242" mass="137513">MRAGWPSSGSQQQMLARSAQLPPMSPRSTVQPYQQQQQQQPHSAQLPPSRGWNEVVETQGSSFRSQPQQQPQQSIQMSRNGSAAPLGQQQQQQPYSQQPSFTNQPRASSPGSLVQSQRPSDIFFGPPRAASSVLQQQQQQQPSRQPSLYERTLYEVNTESQTPTSTRRVPSQVTWNVQTGGDTNLSSSGMQHNSPRPRPLSPLTITNNMASAMGSSVGFHEQQQQQPQQQADDFVRMQSPHRHSGGSFGSGLTLSSASSMRVTHPTTSHPTSPDHSHQQQPQAGPSPPEMTTHFPRSGSNNNGAVAGRHSRTPSGEPALAFPTFQPIDTEFDEVQQQQQLPGQVPQDARLHSSATHHSRHSSGQQQHVVNHFAERSHSGERSASGGGRYVDPTVAQQQPQQQVRATSTDQASPQRSQRQQPQQQQYESPNRPTMQVLHPRASSAAFSRNHWTSIRPVASAPPFGNDASDVNNMTGMTLDVSSIQFQQEQAQAQYKKAIREKNEEIMKLRASLIVALQCYAYTPAGGRPVSAAERRFLSAVTSAVEHDGDAPPQLIVDQPPAHVQGIPCLPLPLEINSIMGQFSGYLQMLETEEKTIFKKAWKPRYVVADQHGITVFRDEADFKLHAFHKAVMTIPYHDLEYFVPSFHDASIPEMLERAKAGNDASVAALTQMHLISQQYAGADQRNAYFGFIAKQTPNSQTKNTNPQIVFRSRSSQEHSDWAHFLAKCFNIRLYRDLFPMMLAETMFGLLSKDCQTNSTEFGITIETQTEDVHVTALEDPNMMSPPPPPPPADGMPGEGAFLTAAGGDDLFGEMLEGTTIVDDTPKFAEAGTETDAISWRVSASQTDDLAQWISSAPTDSNEIHTDESAALQRHIHALEEQCKLLRSEWDEVKIERDEAADHAAAVQQSLQVAERETKRLRQLVLDEHSNALNVISEAQKEELDTFKEKQTRLVEIEFVNAQLNENVAELANEVESLKSQLAHSNKETEELKVELAISQDAFAEQLKALADKAVADMDMLHHEMLHTRVPDSTASPAHHYLPPPPLFSPPRGMLLEGMSAEMSPQEHVDNGNAEQRHIPAGSHRIGSLEVLSNHVGDVQFNVHLDDRVCHISATHELRDQLRKVWKIKSELIEGEIELSARLRWDDDNDDAASDDGSSVGLPEKWHEEEERGDHPSVVRHQHTTTMNLSSVVAHQPSSAMKSIIGESSQGLLERLQRATPAAALAGRVALQSQRKPPFVPYV</sequence>
<keyword evidence="5" id="KW-1185">Reference proteome</keyword>
<feature type="compositionally biased region" description="Polar residues" evidence="2">
    <location>
        <begin position="155"/>
        <end position="194"/>
    </location>
</feature>
<dbReference type="InterPro" id="IPR001849">
    <property type="entry name" value="PH_domain"/>
</dbReference>
<dbReference type="Proteomes" id="UP000051952">
    <property type="component" value="Unassembled WGS sequence"/>
</dbReference>
<feature type="region of interest" description="Disordered" evidence="2">
    <location>
        <begin position="1"/>
        <end position="321"/>
    </location>
</feature>
<accession>A0A0S4JTB6</accession>
<feature type="compositionally biased region" description="Low complexity" evidence="2">
    <location>
        <begin position="250"/>
        <end position="271"/>
    </location>
</feature>
<dbReference type="VEuPathDB" id="TriTrypDB:BSAL_46270"/>
<proteinExistence type="predicted"/>
<feature type="compositionally biased region" description="Polar residues" evidence="2">
    <location>
        <begin position="101"/>
        <end position="119"/>
    </location>
</feature>
<feature type="compositionally biased region" description="Low complexity" evidence="2">
    <location>
        <begin position="59"/>
        <end position="78"/>
    </location>
</feature>
<protein>
    <recommendedName>
        <fullName evidence="3">PH domain-containing protein</fullName>
    </recommendedName>
</protein>
<dbReference type="OrthoDB" id="246515at2759"/>
<gene>
    <name evidence="4" type="ORF">BSAL_46270</name>
</gene>
<name>A0A0S4JTB6_BODSA</name>
<reference evidence="5" key="1">
    <citation type="submission" date="2015-09" db="EMBL/GenBank/DDBJ databases">
        <authorList>
            <consortium name="Pathogen Informatics"/>
        </authorList>
    </citation>
    <scope>NUCLEOTIDE SEQUENCE [LARGE SCALE GENOMIC DNA]</scope>
    <source>
        <strain evidence="5">Lake Konstanz</strain>
    </source>
</reference>
<feature type="region of interest" description="Disordered" evidence="2">
    <location>
        <begin position="1146"/>
        <end position="1176"/>
    </location>
</feature>
<evidence type="ECO:0000313" key="4">
    <source>
        <dbReference type="EMBL" id="CUG94055.1"/>
    </source>
</evidence>
<evidence type="ECO:0000313" key="5">
    <source>
        <dbReference type="Proteomes" id="UP000051952"/>
    </source>
</evidence>
<evidence type="ECO:0000256" key="2">
    <source>
        <dbReference type="SAM" id="MobiDB-lite"/>
    </source>
</evidence>
<feature type="region of interest" description="Disordered" evidence="2">
    <location>
        <begin position="333"/>
        <end position="433"/>
    </location>
</feature>
<feature type="coiled-coil region" evidence="1">
    <location>
        <begin position="953"/>
        <end position="994"/>
    </location>
</feature>
<organism evidence="4 5">
    <name type="scientific">Bodo saltans</name>
    <name type="common">Flagellated protozoan</name>
    <dbReference type="NCBI Taxonomy" id="75058"/>
    <lineage>
        <taxon>Eukaryota</taxon>
        <taxon>Discoba</taxon>
        <taxon>Euglenozoa</taxon>
        <taxon>Kinetoplastea</taxon>
        <taxon>Metakinetoplastina</taxon>
        <taxon>Eubodonida</taxon>
        <taxon>Bodonidae</taxon>
        <taxon>Bodo</taxon>
    </lineage>
</organism>
<feature type="domain" description="PH" evidence="3">
    <location>
        <begin position="579"/>
        <end position="730"/>
    </location>
</feature>
<keyword evidence="1" id="KW-0175">Coiled coil</keyword>
<feature type="compositionally biased region" description="Low complexity" evidence="2">
    <location>
        <begin position="88"/>
        <end position="100"/>
    </location>
</feature>
<evidence type="ECO:0000259" key="3">
    <source>
        <dbReference type="PROSITE" id="PS50003"/>
    </source>
</evidence>